<evidence type="ECO:0000256" key="1">
    <source>
        <dbReference type="ARBA" id="ARBA00001970"/>
    </source>
</evidence>
<evidence type="ECO:0000313" key="13">
    <source>
        <dbReference type="EMBL" id="KAE9213787.1"/>
    </source>
</evidence>
<keyword evidence="5 11" id="KW-0812">Transmembrane</keyword>
<dbReference type="Proteomes" id="UP000440367">
    <property type="component" value="Unassembled WGS sequence"/>
</dbReference>
<comment type="caution">
    <text evidence="13">The sequence shown here is derived from an EMBL/GenBank/DDBJ whole genome shotgun (WGS) entry which is preliminary data.</text>
</comment>
<gene>
    <name evidence="13" type="ORF">PF002_g17854</name>
</gene>
<evidence type="ECO:0000256" key="11">
    <source>
        <dbReference type="SAM" id="Phobius"/>
    </source>
</evidence>
<dbReference type="PANTHER" id="PTHR15422:SF45">
    <property type="entry name" value="CYTOCHROME B561 DOMAIN-CONTAINING PROTEIN"/>
    <property type="match status" value="1"/>
</dbReference>
<evidence type="ECO:0000259" key="12">
    <source>
        <dbReference type="PROSITE" id="PS50939"/>
    </source>
</evidence>
<evidence type="ECO:0000256" key="5">
    <source>
        <dbReference type="ARBA" id="ARBA00022692"/>
    </source>
</evidence>
<comment type="cofactor">
    <cofactor evidence="1">
        <name>heme b</name>
        <dbReference type="ChEBI" id="CHEBI:60344"/>
    </cofactor>
</comment>
<evidence type="ECO:0000256" key="2">
    <source>
        <dbReference type="ARBA" id="ARBA00004141"/>
    </source>
</evidence>
<dbReference type="InterPro" id="IPR006593">
    <property type="entry name" value="Cyt_b561/ferric_Rdtase_TM"/>
</dbReference>
<dbReference type="Gene3D" id="1.20.120.1770">
    <property type="match status" value="1"/>
</dbReference>
<reference evidence="13 14" key="1">
    <citation type="submission" date="2018-08" db="EMBL/GenBank/DDBJ databases">
        <title>Genomic investigation of the strawberry pathogen Phytophthora fragariae indicates pathogenicity is determined by transcriptional variation in three key races.</title>
        <authorList>
            <person name="Adams T.M."/>
            <person name="Armitage A.D."/>
            <person name="Sobczyk M.K."/>
            <person name="Bates H.J."/>
            <person name="Dunwell J.M."/>
            <person name="Nellist C.F."/>
            <person name="Harrison R.J."/>
        </authorList>
    </citation>
    <scope>NUCLEOTIDE SEQUENCE [LARGE SCALE GENOMIC DNA]</scope>
    <source>
        <strain evidence="13 14">BC-1</strain>
    </source>
</reference>
<proteinExistence type="predicted"/>
<evidence type="ECO:0000256" key="9">
    <source>
        <dbReference type="ARBA" id="ARBA00023004"/>
    </source>
</evidence>
<keyword evidence="8 11" id="KW-1133">Transmembrane helix</keyword>
<keyword evidence="7" id="KW-0249">Electron transport</keyword>
<organism evidence="13 14">
    <name type="scientific">Phytophthora fragariae</name>
    <dbReference type="NCBI Taxonomy" id="53985"/>
    <lineage>
        <taxon>Eukaryota</taxon>
        <taxon>Sar</taxon>
        <taxon>Stramenopiles</taxon>
        <taxon>Oomycota</taxon>
        <taxon>Peronosporomycetes</taxon>
        <taxon>Peronosporales</taxon>
        <taxon>Peronosporaceae</taxon>
        <taxon>Phytophthora</taxon>
    </lineage>
</organism>
<sequence>MATSMCVTPSFFACQNSGAPDTDTMTRRSELALTALLFLLPCVAVLERCAADGSLFALHPALNALAMLVCLPSALQAMLLRKGETNHAKRVWLTKLHLLLNVAAGVLVAAAGAAAFVAKRGNDQQHLATPHSWAALVTGMFFALNVFQGLLLTFEGETANWHWKDETHALTGVLVYVGGVATMLYGLHTSDWGAKNFSPERQFQLTVLVIAAHVTLLGKSLVLQRRESQGRLLKAAKPIRQPKGPTRLSICVYARSFRPKVSRFRSLIILRLANTEGGCS</sequence>
<dbReference type="GO" id="GO:0046872">
    <property type="term" value="F:metal ion binding"/>
    <property type="evidence" value="ECO:0007669"/>
    <property type="project" value="UniProtKB-KW"/>
</dbReference>
<evidence type="ECO:0000256" key="10">
    <source>
        <dbReference type="ARBA" id="ARBA00023136"/>
    </source>
</evidence>
<accession>A0A6A3Y7S4</accession>
<comment type="subcellular location">
    <subcellularLocation>
        <location evidence="2">Membrane</location>
        <topology evidence="2">Multi-pass membrane protein</topology>
    </subcellularLocation>
</comment>
<feature type="transmembrane region" description="Helical" evidence="11">
    <location>
        <begin position="205"/>
        <end position="223"/>
    </location>
</feature>
<feature type="transmembrane region" description="Helical" evidence="11">
    <location>
        <begin position="61"/>
        <end position="80"/>
    </location>
</feature>
<feature type="transmembrane region" description="Helical" evidence="11">
    <location>
        <begin position="133"/>
        <end position="154"/>
    </location>
</feature>
<dbReference type="AlphaFoldDB" id="A0A6A3Y7S4"/>
<protein>
    <recommendedName>
        <fullName evidence="12">Cytochrome b561 domain-containing protein</fullName>
    </recommendedName>
</protein>
<dbReference type="InterPro" id="IPR045150">
    <property type="entry name" value="CYB561D1/2"/>
</dbReference>
<evidence type="ECO:0000313" key="14">
    <source>
        <dbReference type="Proteomes" id="UP000440367"/>
    </source>
</evidence>
<dbReference type="Pfam" id="PF03188">
    <property type="entry name" value="Cytochrom_B561"/>
    <property type="match status" value="1"/>
</dbReference>
<feature type="transmembrane region" description="Helical" evidence="11">
    <location>
        <begin position="166"/>
        <end position="185"/>
    </location>
</feature>
<feature type="domain" description="Cytochrome b561" evidence="12">
    <location>
        <begin position="22"/>
        <end position="226"/>
    </location>
</feature>
<dbReference type="PANTHER" id="PTHR15422">
    <property type="entry name" value="OS05G0565100 PROTEIN"/>
    <property type="match status" value="1"/>
</dbReference>
<evidence type="ECO:0000256" key="6">
    <source>
        <dbReference type="ARBA" id="ARBA00022723"/>
    </source>
</evidence>
<evidence type="ECO:0000256" key="7">
    <source>
        <dbReference type="ARBA" id="ARBA00022982"/>
    </source>
</evidence>
<dbReference type="PROSITE" id="PS50939">
    <property type="entry name" value="CYTOCHROME_B561"/>
    <property type="match status" value="1"/>
</dbReference>
<feature type="transmembrane region" description="Helical" evidence="11">
    <location>
        <begin position="92"/>
        <end position="118"/>
    </location>
</feature>
<dbReference type="EMBL" id="QXGD01001135">
    <property type="protein sequence ID" value="KAE9213787.1"/>
    <property type="molecule type" value="Genomic_DNA"/>
</dbReference>
<keyword evidence="3" id="KW-0813">Transport</keyword>
<keyword evidence="9" id="KW-0408">Iron</keyword>
<dbReference type="GO" id="GO:0016020">
    <property type="term" value="C:membrane"/>
    <property type="evidence" value="ECO:0007669"/>
    <property type="project" value="UniProtKB-SubCell"/>
</dbReference>
<keyword evidence="10 11" id="KW-0472">Membrane</keyword>
<evidence type="ECO:0000256" key="3">
    <source>
        <dbReference type="ARBA" id="ARBA00022448"/>
    </source>
</evidence>
<name>A0A6A3Y7S4_9STRA</name>
<keyword evidence="4" id="KW-0349">Heme</keyword>
<dbReference type="GO" id="GO:0140575">
    <property type="term" value="F:transmembrane monodehydroascorbate reductase activity"/>
    <property type="evidence" value="ECO:0007669"/>
    <property type="project" value="InterPro"/>
</dbReference>
<evidence type="ECO:0000256" key="4">
    <source>
        <dbReference type="ARBA" id="ARBA00022617"/>
    </source>
</evidence>
<keyword evidence="6" id="KW-0479">Metal-binding</keyword>
<evidence type="ECO:0000256" key="8">
    <source>
        <dbReference type="ARBA" id="ARBA00022989"/>
    </source>
</evidence>
<dbReference type="SMART" id="SM00665">
    <property type="entry name" value="B561"/>
    <property type="match status" value="1"/>
</dbReference>